<sequence length="74" mass="8739">MSGFFAFPLVIFFIFVAPLWLFLHYRSKGKTAQGLSQEDTQLLKTMTERADKMQRRVETLEKILDAESPSWRER</sequence>
<proteinExistence type="predicted"/>
<evidence type="ECO:0000256" key="1">
    <source>
        <dbReference type="SAM" id="Phobius"/>
    </source>
</evidence>
<dbReference type="KEGG" id="awd:AWOD_II_0324"/>
<dbReference type="STRING" id="80852.AWOD_II_0324"/>
<keyword evidence="1" id="KW-0812">Transmembrane</keyword>
<dbReference type="InterPro" id="IPR009554">
    <property type="entry name" value="Phageshock_PspB"/>
</dbReference>
<protein>
    <submittedName>
        <fullName evidence="2">Phage shock protein B</fullName>
    </submittedName>
</protein>
<dbReference type="AlphaFoldDB" id="A0A090I9J1"/>
<organism evidence="2 3">
    <name type="scientific">Aliivibrio wodanis</name>
    <dbReference type="NCBI Taxonomy" id="80852"/>
    <lineage>
        <taxon>Bacteria</taxon>
        <taxon>Pseudomonadati</taxon>
        <taxon>Pseudomonadota</taxon>
        <taxon>Gammaproteobacteria</taxon>
        <taxon>Vibrionales</taxon>
        <taxon>Vibrionaceae</taxon>
        <taxon>Aliivibrio</taxon>
    </lineage>
</organism>
<dbReference type="NCBIfam" id="TIGR02976">
    <property type="entry name" value="phageshock_pspB"/>
    <property type="match status" value="1"/>
</dbReference>
<accession>A0A090I9J1</accession>
<dbReference type="Pfam" id="PF06667">
    <property type="entry name" value="PspB"/>
    <property type="match status" value="1"/>
</dbReference>
<dbReference type="NCBIfam" id="NF006993">
    <property type="entry name" value="PRK09458.1"/>
    <property type="match status" value="1"/>
</dbReference>
<feature type="transmembrane region" description="Helical" evidence="1">
    <location>
        <begin position="6"/>
        <end position="23"/>
    </location>
</feature>
<keyword evidence="1" id="KW-0472">Membrane</keyword>
<dbReference type="EMBL" id="LN554847">
    <property type="protein sequence ID" value="CED56972.1"/>
    <property type="molecule type" value="Genomic_DNA"/>
</dbReference>
<gene>
    <name evidence="2" type="primary">pspB</name>
    <name evidence="2" type="ORF">AWOD_II_0324</name>
</gene>
<dbReference type="OrthoDB" id="6198106at2"/>
<dbReference type="PATRIC" id="fig|80852.17.peg.3080"/>
<keyword evidence="1" id="KW-1133">Transmembrane helix</keyword>
<dbReference type="HOGENOM" id="CLU_178570_0_0_6"/>
<dbReference type="GeneID" id="28542573"/>
<keyword evidence="3" id="KW-1185">Reference proteome</keyword>
<name>A0A090I9J1_9GAMM</name>
<dbReference type="GO" id="GO:0009271">
    <property type="term" value="P:phage shock"/>
    <property type="evidence" value="ECO:0007669"/>
    <property type="project" value="InterPro"/>
</dbReference>
<evidence type="ECO:0000313" key="2">
    <source>
        <dbReference type="EMBL" id="CED56972.1"/>
    </source>
</evidence>
<reference evidence="3" key="1">
    <citation type="submission" date="2014-09" db="EMBL/GenBank/DDBJ databases">
        <authorList>
            <person name="Hjerde E."/>
        </authorList>
    </citation>
    <scope>NUCLEOTIDE SEQUENCE [LARGE SCALE GENOMIC DNA]</scope>
    <source>
        <strain evidence="3">06/09/139</strain>
    </source>
</reference>
<dbReference type="Proteomes" id="UP000032427">
    <property type="component" value="Chromosome 2"/>
</dbReference>
<dbReference type="GO" id="GO:0006355">
    <property type="term" value="P:regulation of DNA-templated transcription"/>
    <property type="evidence" value="ECO:0007669"/>
    <property type="project" value="InterPro"/>
</dbReference>
<evidence type="ECO:0000313" key="3">
    <source>
        <dbReference type="Proteomes" id="UP000032427"/>
    </source>
</evidence>